<organism evidence="2 3">
    <name type="scientific">Dyella tabacisoli</name>
    <dbReference type="NCBI Taxonomy" id="2282381"/>
    <lineage>
        <taxon>Bacteria</taxon>
        <taxon>Pseudomonadati</taxon>
        <taxon>Pseudomonadota</taxon>
        <taxon>Gammaproteobacteria</taxon>
        <taxon>Lysobacterales</taxon>
        <taxon>Rhodanobacteraceae</taxon>
        <taxon>Dyella</taxon>
    </lineage>
</organism>
<dbReference type="OrthoDB" id="194242at2"/>
<dbReference type="Proteomes" id="UP000253782">
    <property type="component" value="Unassembled WGS sequence"/>
</dbReference>
<evidence type="ECO:0000256" key="1">
    <source>
        <dbReference type="SAM" id="MobiDB-lite"/>
    </source>
</evidence>
<sequence length="112" mass="11612">MPQLASQAEQHTATTTPVAEPTADATPTAVAATSSAPIKTSAPQASDLASLDTRISSPLFNAAQNVAAAQQCDRTIHVSTVDGGHTQFYTQCYGDHPPLHIDCDGVHCVPQS</sequence>
<comment type="caution">
    <text evidence="2">The sequence shown here is derived from an EMBL/GenBank/DDBJ whole genome shotgun (WGS) entry which is preliminary data.</text>
</comment>
<feature type="compositionally biased region" description="Polar residues" evidence="1">
    <location>
        <begin position="1"/>
        <end position="11"/>
    </location>
</feature>
<evidence type="ECO:0000313" key="3">
    <source>
        <dbReference type="Proteomes" id="UP000253782"/>
    </source>
</evidence>
<feature type="compositionally biased region" description="Low complexity" evidence="1">
    <location>
        <begin position="12"/>
        <end position="37"/>
    </location>
</feature>
<accession>A0A369UNW8</accession>
<evidence type="ECO:0000313" key="2">
    <source>
        <dbReference type="EMBL" id="RDD81745.1"/>
    </source>
</evidence>
<dbReference type="EMBL" id="QQAH01000009">
    <property type="protein sequence ID" value="RDD81745.1"/>
    <property type="molecule type" value="Genomic_DNA"/>
</dbReference>
<feature type="region of interest" description="Disordered" evidence="1">
    <location>
        <begin position="1"/>
        <end position="44"/>
    </location>
</feature>
<dbReference type="RefSeq" id="WP_114845611.1">
    <property type="nucleotide sequence ID" value="NZ_JBHSPE010000005.1"/>
</dbReference>
<name>A0A369UNW8_9GAMM</name>
<protein>
    <submittedName>
        <fullName evidence="2">Uncharacterized protein</fullName>
    </submittedName>
</protein>
<dbReference type="AlphaFoldDB" id="A0A369UNW8"/>
<proteinExistence type="predicted"/>
<reference evidence="2 3" key="1">
    <citation type="submission" date="2018-07" db="EMBL/GenBank/DDBJ databases">
        <title>Dyella tabacisoli L4-6T, whole genome shotgun sequence.</title>
        <authorList>
            <person name="Zhou X.-K."/>
            <person name="Li W.-J."/>
            <person name="Duan Y.-Q."/>
        </authorList>
    </citation>
    <scope>NUCLEOTIDE SEQUENCE [LARGE SCALE GENOMIC DNA]</scope>
    <source>
        <strain evidence="2 3">L4-6</strain>
    </source>
</reference>
<gene>
    <name evidence="2" type="ORF">DVJ77_11360</name>
</gene>
<keyword evidence="3" id="KW-1185">Reference proteome</keyword>